<sequence>MSFRDMRNFTEMMRVLGYPRLISLTNFRVPNFPLVAEILIWLVKRFDPDADIPSEHNAEQERVALVRRTAEFMAVKANVKLNTKKLYQADGYAVKELLKMTTLLYDAQNRSTEKAILMGDSMEISGANFDISNRISELKTTRQLASQLTINGATLFDLLGREVELREARNSKISRQFDTSEIEVAMKHVIESIGQEITDTRKQIENIKDTEQTLDAKIERRRTELSRNEKRLQTLRKVRPAFMEEFEKLEVELKALYEDYLQKFRYLAYLEHLHEDAAKAEQERFERRQAATKKQLEQLRGEDVTLEGLLDGSDSIFNSNQETIGHNLADAEKQLQERIGQGVRIKTGKNWPEATENHLYDFKSESLLTELQTSMDGGSSRGNAQALQRRVYGSMSGRQRAGVGTALDLNDSVGSLDSDSDLFIDGDLEDDDDLLNSEGDLELGVLHPKSKQEKRSVSKIDHSDEDF</sequence>
<name>A0ABM3FI89_NEOLC</name>
<evidence type="ECO:0000256" key="6">
    <source>
        <dbReference type="ARBA" id="ARBA00023273"/>
    </source>
</evidence>
<keyword evidence="4 7" id="KW-0175">Coiled coil</keyword>
<dbReference type="InterPro" id="IPR019366">
    <property type="entry name" value="Clusterin-associated_protein-1"/>
</dbReference>
<organism evidence="9 10">
    <name type="scientific">Neodiprion lecontei</name>
    <name type="common">Redheaded pine sawfly</name>
    <dbReference type="NCBI Taxonomy" id="441921"/>
    <lineage>
        <taxon>Eukaryota</taxon>
        <taxon>Metazoa</taxon>
        <taxon>Ecdysozoa</taxon>
        <taxon>Arthropoda</taxon>
        <taxon>Hexapoda</taxon>
        <taxon>Insecta</taxon>
        <taxon>Pterygota</taxon>
        <taxon>Neoptera</taxon>
        <taxon>Endopterygota</taxon>
        <taxon>Hymenoptera</taxon>
        <taxon>Tenthredinoidea</taxon>
        <taxon>Diprionidae</taxon>
        <taxon>Diprioninae</taxon>
        <taxon>Neodiprion</taxon>
    </lineage>
</organism>
<evidence type="ECO:0000313" key="9">
    <source>
        <dbReference type="Proteomes" id="UP000829291"/>
    </source>
</evidence>
<dbReference type="Pfam" id="PF10234">
    <property type="entry name" value="Cluap1"/>
    <property type="match status" value="1"/>
</dbReference>
<accession>A0ABM3FI89</accession>
<evidence type="ECO:0000256" key="2">
    <source>
        <dbReference type="ARBA" id="ARBA00008340"/>
    </source>
</evidence>
<comment type="similarity">
    <text evidence="2">Belongs to the CLUAP1 family.</text>
</comment>
<feature type="compositionally biased region" description="Basic and acidic residues" evidence="8">
    <location>
        <begin position="450"/>
        <end position="467"/>
    </location>
</feature>
<evidence type="ECO:0000256" key="5">
    <source>
        <dbReference type="ARBA" id="ARBA00023069"/>
    </source>
</evidence>
<reference evidence="10" key="1">
    <citation type="submission" date="2025-08" db="UniProtKB">
        <authorList>
            <consortium name="RefSeq"/>
        </authorList>
    </citation>
    <scope>IDENTIFICATION</scope>
    <source>
        <tissue evidence="10">Thorax and Abdomen</tissue>
    </source>
</reference>
<dbReference type="Proteomes" id="UP000829291">
    <property type="component" value="Chromosome 2"/>
</dbReference>
<proteinExistence type="inferred from homology"/>
<dbReference type="PANTHER" id="PTHR21547:SF0">
    <property type="entry name" value="CLUSTERIN-ASSOCIATED PROTEIN 1"/>
    <property type="match status" value="1"/>
</dbReference>
<dbReference type="GeneID" id="107218110"/>
<evidence type="ECO:0000256" key="3">
    <source>
        <dbReference type="ARBA" id="ARBA00022794"/>
    </source>
</evidence>
<evidence type="ECO:0000256" key="1">
    <source>
        <dbReference type="ARBA" id="ARBA00004138"/>
    </source>
</evidence>
<evidence type="ECO:0000256" key="7">
    <source>
        <dbReference type="SAM" id="Coils"/>
    </source>
</evidence>
<gene>
    <name evidence="10" type="primary">LOC107218110</name>
</gene>
<dbReference type="RefSeq" id="XP_046587722.1">
    <property type="nucleotide sequence ID" value="XM_046731766.1"/>
</dbReference>
<keyword evidence="9" id="KW-1185">Reference proteome</keyword>
<protein>
    <submittedName>
        <fullName evidence="10">Clusterin-associated protein 1 isoform X1</fullName>
    </submittedName>
</protein>
<feature type="region of interest" description="Disordered" evidence="8">
    <location>
        <begin position="445"/>
        <end position="467"/>
    </location>
</feature>
<evidence type="ECO:0000313" key="10">
    <source>
        <dbReference type="RefSeq" id="XP_046587722.1"/>
    </source>
</evidence>
<evidence type="ECO:0000256" key="8">
    <source>
        <dbReference type="SAM" id="MobiDB-lite"/>
    </source>
</evidence>
<keyword evidence="3" id="KW-0970">Cilium biogenesis/degradation</keyword>
<keyword evidence="5" id="KW-0969">Cilium</keyword>
<feature type="coiled-coil region" evidence="7">
    <location>
        <begin position="243"/>
        <end position="302"/>
    </location>
</feature>
<keyword evidence="6" id="KW-0966">Cell projection</keyword>
<comment type="subcellular location">
    <subcellularLocation>
        <location evidence="1">Cell projection</location>
        <location evidence="1">Cilium</location>
    </subcellularLocation>
</comment>
<evidence type="ECO:0000256" key="4">
    <source>
        <dbReference type="ARBA" id="ARBA00023054"/>
    </source>
</evidence>
<dbReference type="PANTHER" id="PTHR21547">
    <property type="entry name" value="CLUSTERIN ASSOCIATED PROTEIN 1"/>
    <property type="match status" value="1"/>
</dbReference>